<gene>
    <name evidence="2" type="ORF">FOL47_000179</name>
</gene>
<evidence type="ECO:0000313" key="3">
    <source>
        <dbReference type="Proteomes" id="UP000591131"/>
    </source>
</evidence>
<name>A0A7J6KZ10_PERCH</name>
<keyword evidence="3" id="KW-1185">Reference proteome</keyword>
<evidence type="ECO:0008006" key="4">
    <source>
        <dbReference type="Google" id="ProtNLM"/>
    </source>
</evidence>
<dbReference type="EMBL" id="JAAPAO010001006">
    <property type="protein sequence ID" value="KAF4651791.1"/>
    <property type="molecule type" value="Genomic_DNA"/>
</dbReference>
<feature type="compositionally biased region" description="Basic and acidic residues" evidence="1">
    <location>
        <begin position="686"/>
        <end position="695"/>
    </location>
</feature>
<evidence type="ECO:0000313" key="2">
    <source>
        <dbReference type="EMBL" id="KAF4651791.1"/>
    </source>
</evidence>
<evidence type="ECO:0000256" key="1">
    <source>
        <dbReference type="SAM" id="MobiDB-lite"/>
    </source>
</evidence>
<reference evidence="2 3" key="1">
    <citation type="submission" date="2020-04" db="EMBL/GenBank/DDBJ databases">
        <title>Perkinsus chesapeaki whole genome sequence.</title>
        <authorList>
            <person name="Bogema D.R."/>
        </authorList>
    </citation>
    <scope>NUCLEOTIDE SEQUENCE [LARGE SCALE GENOMIC DNA]</scope>
    <source>
        <strain evidence="2">ATCC PRA-425</strain>
    </source>
</reference>
<accession>A0A7J6KZ10</accession>
<feature type="region of interest" description="Disordered" evidence="1">
    <location>
        <begin position="662"/>
        <end position="740"/>
    </location>
</feature>
<dbReference type="OrthoDB" id="10440532at2759"/>
<dbReference type="Proteomes" id="UP000591131">
    <property type="component" value="Unassembled WGS sequence"/>
</dbReference>
<protein>
    <recommendedName>
        <fullName evidence="4">SWIM-type domain-containing protein</fullName>
    </recommendedName>
</protein>
<sequence>MKPRTVYGPPVRTLWFEGDWLKANQLWPQGKMLKEKLEELNGLKLVAYGSNHKKVKEKHDYNIFKCASHINCEFKIKALHNISPSGQYGAEIMYSLTCHASDPVPATGKKYIKLPPNVYKEMKQKLQTQKPSSVHGEVKDQMPKRFKELTTAIADKEQPKPSTNPGCTRPAPDPSQQFYKHLVNIRRHIKASNKSPIYDSDELAEAVLSAGFTKMDDASLVAFGQAIRDTARPLPELPGLPGSALPRHRTPWRARNRGQCIHLEFCSWAYGKTLHRVISAFHPESPTSLEPAISVCDSHKGLISGITSYYEGRVQVIRCQWHTDESARRTKTGSGRTKEQLMGYVKEKVQNFYSCSGEQAFQIYRDLVLEEMKDLYGEDISKHFGKSWDSSFGTFHSSAVWDFVDDEKITGCCPQYNNVSEGHFALLRNRFLDNKRLSMRESLEGIRMFLGAVGDFGSTSRIHHQSSGSMKYAHPKMRIKATQRLQSQKDGIEALCREMDPSPSGCRVFCVNSSKRATQPLTLAECTRRVEYSICPTPGVFASPAEYENGILGIHEVVVKPLCSLGGWCSPVCSCLSFRSYLRCSHALIVSDVMEGCVTGPILFPANHKGRPTISRNPLKRHKTDCEAAAANSYKPVESTIFHEAPPVGPAPPASLIKTRVLPVPTRTRGPSQVIPTSTSPKAIKRYAERREVLSRRKSTKTGRHEPGRSSSSKSPGQPSQASQSELSPPDSIGRFNSQDNQDAGYVFLDFSAEELYGENYSAVLSGTYDTSQAQHENGEPL</sequence>
<proteinExistence type="predicted"/>
<feature type="compositionally biased region" description="Polar residues" evidence="1">
    <location>
        <begin position="669"/>
        <end position="681"/>
    </location>
</feature>
<feature type="region of interest" description="Disordered" evidence="1">
    <location>
        <begin position="155"/>
        <end position="174"/>
    </location>
</feature>
<feature type="compositionally biased region" description="Low complexity" evidence="1">
    <location>
        <begin position="709"/>
        <end position="725"/>
    </location>
</feature>
<dbReference type="AlphaFoldDB" id="A0A7J6KZ10"/>
<comment type="caution">
    <text evidence="2">The sequence shown here is derived from an EMBL/GenBank/DDBJ whole genome shotgun (WGS) entry which is preliminary data.</text>
</comment>
<organism evidence="2 3">
    <name type="scientific">Perkinsus chesapeaki</name>
    <name type="common">Clam parasite</name>
    <name type="synonym">Perkinsus andrewsi</name>
    <dbReference type="NCBI Taxonomy" id="330153"/>
    <lineage>
        <taxon>Eukaryota</taxon>
        <taxon>Sar</taxon>
        <taxon>Alveolata</taxon>
        <taxon>Perkinsozoa</taxon>
        <taxon>Perkinsea</taxon>
        <taxon>Perkinsida</taxon>
        <taxon>Perkinsidae</taxon>
        <taxon>Perkinsus</taxon>
    </lineage>
</organism>